<dbReference type="EMBL" id="MN740804">
    <property type="protein sequence ID" value="QHS82734.1"/>
    <property type="molecule type" value="Genomic_DNA"/>
</dbReference>
<accession>A0A6C0ASG0</accession>
<reference evidence="1" key="1">
    <citation type="journal article" date="2020" name="Nature">
        <title>Giant virus diversity and host interactions through global metagenomics.</title>
        <authorList>
            <person name="Schulz F."/>
            <person name="Roux S."/>
            <person name="Paez-Espino D."/>
            <person name="Jungbluth S."/>
            <person name="Walsh D.A."/>
            <person name="Denef V.J."/>
            <person name="McMahon K.D."/>
            <person name="Konstantinidis K.T."/>
            <person name="Eloe-Fadrosh E.A."/>
            <person name="Kyrpides N.C."/>
            <person name="Woyke T."/>
        </authorList>
    </citation>
    <scope>NUCLEOTIDE SEQUENCE</scope>
    <source>
        <strain evidence="1">GVMAG-S-1101171-111</strain>
    </source>
</reference>
<name>A0A6C0ASG0_9ZZZZ</name>
<evidence type="ECO:0000313" key="1">
    <source>
        <dbReference type="EMBL" id="QHS82734.1"/>
    </source>
</evidence>
<protein>
    <submittedName>
        <fullName evidence="1">Uncharacterized protein</fullName>
    </submittedName>
</protein>
<organism evidence="1">
    <name type="scientific">viral metagenome</name>
    <dbReference type="NCBI Taxonomy" id="1070528"/>
    <lineage>
        <taxon>unclassified sequences</taxon>
        <taxon>metagenomes</taxon>
        <taxon>organismal metagenomes</taxon>
    </lineage>
</organism>
<sequence>MSFVLNHRAHFKCLPLYNSNIIEEYLPKPPVKITPPDSNANIKRIQIEPKVNETFFAGYDMRRGPLRNETDDNMVIMNITRFRKQMDLLCYLENNYTSEIDKLNAIEEYNRMNYPSEFKPNLKSGGLLGEWTDITS</sequence>
<proteinExistence type="predicted"/>
<dbReference type="AlphaFoldDB" id="A0A6C0ASG0"/>